<dbReference type="CDD" id="cd16282">
    <property type="entry name" value="metallo-hydrolase-like_MBL-fold"/>
    <property type="match status" value="1"/>
</dbReference>
<keyword evidence="5" id="KW-1185">Reference proteome</keyword>
<keyword evidence="2" id="KW-0732">Signal</keyword>
<dbReference type="PANTHER" id="PTHR42951">
    <property type="entry name" value="METALLO-BETA-LACTAMASE DOMAIN-CONTAINING"/>
    <property type="match status" value="1"/>
</dbReference>
<evidence type="ECO:0000313" key="4">
    <source>
        <dbReference type="EMBL" id="MBB6523330.1"/>
    </source>
</evidence>
<dbReference type="AlphaFoldDB" id="A0A7X0JXH9"/>
<dbReference type="InterPro" id="IPR001279">
    <property type="entry name" value="Metallo-B-lactamas"/>
</dbReference>
<dbReference type="RefSeq" id="WP_166848189.1">
    <property type="nucleotide sequence ID" value="NZ_JAAONY010000003.1"/>
</dbReference>
<feature type="domain" description="Metallo-beta-lactamase" evidence="3">
    <location>
        <begin position="49"/>
        <end position="232"/>
    </location>
</feature>
<dbReference type="Pfam" id="PF00753">
    <property type="entry name" value="Lactamase_B"/>
    <property type="match status" value="1"/>
</dbReference>
<evidence type="ECO:0000256" key="2">
    <source>
        <dbReference type="SAM" id="SignalP"/>
    </source>
</evidence>
<organism evidence="4 5">
    <name type="scientific">Pseudoteredinibacter isoporae</name>
    <dbReference type="NCBI Taxonomy" id="570281"/>
    <lineage>
        <taxon>Bacteria</taxon>
        <taxon>Pseudomonadati</taxon>
        <taxon>Pseudomonadota</taxon>
        <taxon>Gammaproteobacteria</taxon>
        <taxon>Cellvibrionales</taxon>
        <taxon>Cellvibrionaceae</taxon>
        <taxon>Pseudoteredinibacter</taxon>
    </lineage>
</organism>
<dbReference type="EMBL" id="JACHHT010000003">
    <property type="protein sequence ID" value="MBB6523330.1"/>
    <property type="molecule type" value="Genomic_DNA"/>
</dbReference>
<reference evidence="4 5" key="1">
    <citation type="submission" date="2020-08" db="EMBL/GenBank/DDBJ databases">
        <title>Genomic Encyclopedia of Type Strains, Phase IV (KMG-IV): sequencing the most valuable type-strain genomes for metagenomic binning, comparative biology and taxonomic classification.</title>
        <authorList>
            <person name="Goeker M."/>
        </authorList>
    </citation>
    <scope>NUCLEOTIDE SEQUENCE [LARGE SCALE GENOMIC DNA]</scope>
    <source>
        <strain evidence="4 5">DSM 22368</strain>
    </source>
</reference>
<keyword evidence="4" id="KW-0378">Hydrolase</keyword>
<sequence>MSVKFAKSTLLSAALLSVSAGLAAQQDFSKVEITHEAVAGSIFMLQGSGGNIGLLVGEEGNLMVDDQYEPLAPKIKAAIGKLSQQPVRYVLNTHWHFDHTGGNGEFNSNDTLMIAQDNVRARMLSGGEIKTFNAKIPPAKPEALPELTFKERLQLHFAGEDIEALAMPNAHTDGDAIVFFKNSNVVHMGDLYFKDVYPFVDLSSGGSVTGVLAAVNGALARMDEQTKVIPGHGSLSNKAELTDYRNMLQTSIDVVGKLKKAGKSLEDVKKADPLAKLNGQFGDGFIKPELWLQFVYKSL</sequence>
<accession>A0A7X0JXH9</accession>
<evidence type="ECO:0000256" key="1">
    <source>
        <dbReference type="ARBA" id="ARBA00005250"/>
    </source>
</evidence>
<dbReference type="InterPro" id="IPR036866">
    <property type="entry name" value="RibonucZ/Hydroxyglut_hydro"/>
</dbReference>
<feature type="chain" id="PRO_5031417163" evidence="2">
    <location>
        <begin position="24"/>
        <end position="299"/>
    </location>
</feature>
<dbReference type="SUPFAM" id="SSF56281">
    <property type="entry name" value="Metallo-hydrolase/oxidoreductase"/>
    <property type="match status" value="1"/>
</dbReference>
<dbReference type="PANTHER" id="PTHR42951:SF4">
    <property type="entry name" value="ACYL-COENZYME A THIOESTERASE MBLAC2"/>
    <property type="match status" value="1"/>
</dbReference>
<dbReference type="InterPro" id="IPR050855">
    <property type="entry name" value="NDM-1-like"/>
</dbReference>
<dbReference type="InParanoid" id="A0A7X0JXH9"/>
<dbReference type="Gene3D" id="3.60.15.10">
    <property type="entry name" value="Ribonuclease Z/Hydroxyacylglutathione hydrolase-like"/>
    <property type="match status" value="1"/>
</dbReference>
<dbReference type="GO" id="GO:0017001">
    <property type="term" value="P:antibiotic catabolic process"/>
    <property type="evidence" value="ECO:0007669"/>
    <property type="project" value="UniProtKB-ARBA"/>
</dbReference>
<comment type="similarity">
    <text evidence="1">Belongs to the metallo-beta-lactamase superfamily. Class-B beta-lactamase family.</text>
</comment>
<evidence type="ECO:0000259" key="3">
    <source>
        <dbReference type="SMART" id="SM00849"/>
    </source>
</evidence>
<gene>
    <name evidence="4" type="ORF">HNR48_003632</name>
</gene>
<protein>
    <submittedName>
        <fullName evidence="4">Glyoxylase-like metal-dependent hydrolase (Beta-lactamase superfamily II)</fullName>
    </submittedName>
</protein>
<proteinExistence type="inferred from homology"/>
<dbReference type="Proteomes" id="UP000528457">
    <property type="component" value="Unassembled WGS sequence"/>
</dbReference>
<dbReference type="GO" id="GO:0016787">
    <property type="term" value="F:hydrolase activity"/>
    <property type="evidence" value="ECO:0007669"/>
    <property type="project" value="UniProtKB-KW"/>
</dbReference>
<feature type="signal peptide" evidence="2">
    <location>
        <begin position="1"/>
        <end position="23"/>
    </location>
</feature>
<name>A0A7X0JXH9_9GAMM</name>
<dbReference type="SMART" id="SM00849">
    <property type="entry name" value="Lactamase_B"/>
    <property type="match status" value="1"/>
</dbReference>
<comment type="caution">
    <text evidence="4">The sequence shown here is derived from an EMBL/GenBank/DDBJ whole genome shotgun (WGS) entry which is preliminary data.</text>
</comment>
<evidence type="ECO:0000313" key="5">
    <source>
        <dbReference type="Proteomes" id="UP000528457"/>
    </source>
</evidence>